<sequence>MCMFRLTTYESCWAQYSHVLICSVGSRNSNEFSPPGDRVKSALKCPNLKTEHIHLGHSRCSCKSHPTQYFETVCERMWGGDFVGEVNCTLLPGSAARFELRNRQWTNCTNVDMLLRGGDRFVPGDYTPGAQEWNDSEWDGASKVVDWRDTDWVTFAEQGKDTRGQNTAMEEGIMFTERSQTYKDAQLMKSETFSADHKLTRQVNTANDYAGNISDAVAKWRQLKDQREAAEHGQYMPPSPPSVGQPRYQRKASIPIIDQPRHIRQFATQNGHEAQHNVESPSASTVGTSPVVSIGLKKMSVWEAVHLRREEGKKETSGLGAPSTANVLTPLPVPLGPRAMSVWELARDLKAKQKKERKGLAAQSDNDLQGPKNLISTDTRSAKGDGHSMDDANQVVNMGTQLLAEREVSLAPVYTIESSQGKRKRKRDEKRNNFLRNTYNQRIARRGKKLKDQTQKPAPSAQDSAQDVDMHVSVEQHNASSSAPLSIPWNGVPEPAGHQEYKNTLLEFDDSNLNFNNYPSIKRLTEETGVAVPQNFSHPGHEESLTLRQLRHISRYQARLSEPKSDPHWNLGKTKLRAERRAIRKTQEISEQLKIPFEQKETTQSVLQAQVTPDILLQESSNLQERAERMVMEKLQEIEEQSKIQGNRNKLDILNDPNQLDAFLQDFTVSQQEVVREMWMKEKNKVNEKYLKLYGKNGTASGEAASSSQSGNRRVEHADKHEDDDMDDCDSESNAEALLGGHDGLSGKLGQSRPSKLSRFLKSKRENELVVHILNDQDKLEAYLRNFTSGEQDLALASWFEVLHLADRRLGKVLRRISLVAADNGEVSDIEDDVDKLQTERNNIQRRVRVKLAQKRFDQKVRALERKSKRREDQKIREEQKEQRQQTFSHGETLEEHVQAGGVSSSSNYADHAGVANNHQETTGNLFKYQATRDAAASRDETDTEAHQKRKTDDHHSGLSPDMGVKRRNSGEDRLEVESQKARNKRTRDLYYAGKIPSMDVEKAWEARG</sequence>
<gene>
    <name evidence="2" type="ORF">sscle_09g072840</name>
</gene>
<dbReference type="Proteomes" id="UP000177798">
    <property type="component" value="Chromosome 9"/>
</dbReference>
<evidence type="ECO:0000313" key="2">
    <source>
        <dbReference type="EMBL" id="APA12514.1"/>
    </source>
</evidence>
<feature type="region of interest" description="Disordered" evidence="1">
    <location>
        <begin position="932"/>
        <end position="989"/>
    </location>
</feature>
<accession>A0A1D9QC38</accession>
<proteinExistence type="predicted"/>
<feature type="compositionally biased region" description="Basic and acidic residues" evidence="1">
    <location>
        <begin position="380"/>
        <end position="390"/>
    </location>
</feature>
<feature type="compositionally biased region" description="Polar residues" evidence="1">
    <location>
        <begin position="455"/>
        <end position="465"/>
    </location>
</feature>
<feature type="compositionally biased region" description="Acidic residues" evidence="1">
    <location>
        <begin position="724"/>
        <end position="733"/>
    </location>
</feature>
<dbReference type="VEuPathDB" id="FungiDB:sscle_09g072840"/>
<dbReference type="OrthoDB" id="3547554at2759"/>
<feature type="compositionally biased region" description="Basic and acidic residues" evidence="1">
    <location>
        <begin position="863"/>
        <end position="884"/>
    </location>
</feature>
<feature type="region of interest" description="Disordered" evidence="1">
    <location>
        <begin position="354"/>
        <end position="392"/>
    </location>
</feature>
<evidence type="ECO:0000313" key="3">
    <source>
        <dbReference type="Proteomes" id="UP000177798"/>
    </source>
</evidence>
<organism evidence="2 3">
    <name type="scientific">Sclerotinia sclerotiorum (strain ATCC 18683 / 1980 / Ss-1)</name>
    <name type="common">White mold</name>
    <name type="synonym">Whetzelinia sclerotiorum</name>
    <dbReference type="NCBI Taxonomy" id="665079"/>
    <lineage>
        <taxon>Eukaryota</taxon>
        <taxon>Fungi</taxon>
        <taxon>Dikarya</taxon>
        <taxon>Ascomycota</taxon>
        <taxon>Pezizomycotina</taxon>
        <taxon>Leotiomycetes</taxon>
        <taxon>Helotiales</taxon>
        <taxon>Sclerotiniaceae</taxon>
        <taxon>Sclerotinia</taxon>
    </lineage>
</organism>
<feature type="compositionally biased region" description="Basic and acidic residues" evidence="1">
    <location>
        <begin position="713"/>
        <end position="723"/>
    </location>
</feature>
<feature type="compositionally biased region" description="Basic and acidic residues" evidence="1">
    <location>
        <begin position="936"/>
        <end position="957"/>
    </location>
</feature>
<feature type="region of interest" description="Disordered" evidence="1">
    <location>
        <begin position="417"/>
        <end position="467"/>
    </location>
</feature>
<feature type="compositionally biased region" description="Basic and acidic residues" evidence="1">
    <location>
        <begin position="969"/>
        <end position="981"/>
    </location>
</feature>
<feature type="region of interest" description="Disordered" evidence="1">
    <location>
        <begin position="699"/>
        <end position="753"/>
    </location>
</feature>
<name>A0A1D9QC38_SCLS1</name>
<dbReference type="AlphaFoldDB" id="A0A1D9QC38"/>
<protein>
    <submittedName>
        <fullName evidence="2">Uncharacterized protein</fullName>
    </submittedName>
</protein>
<evidence type="ECO:0000256" key="1">
    <source>
        <dbReference type="SAM" id="MobiDB-lite"/>
    </source>
</evidence>
<feature type="compositionally biased region" description="Low complexity" evidence="1">
    <location>
        <begin position="699"/>
        <end position="711"/>
    </location>
</feature>
<feature type="region of interest" description="Disordered" evidence="1">
    <location>
        <begin position="228"/>
        <end position="247"/>
    </location>
</feature>
<dbReference type="EMBL" id="CP017822">
    <property type="protein sequence ID" value="APA12514.1"/>
    <property type="molecule type" value="Genomic_DNA"/>
</dbReference>
<reference evidence="3" key="1">
    <citation type="journal article" date="2017" name="Genome Biol. Evol.">
        <title>The complete genome sequence of the phytopathogenic fungus Sclerotinia sclerotiorum reveals insights into the genome architecture of broad host range pathogens.</title>
        <authorList>
            <person name="Derbyshire M."/>
            <person name="Denton-Giles M."/>
            <person name="Hegedus D."/>
            <person name="Seifbarghy S."/>
            <person name="Rollins J."/>
            <person name="van Kan J."/>
            <person name="Seidl M.F."/>
            <person name="Faino L."/>
            <person name="Mbengue M."/>
            <person name="Navaud O."/>
            <person name="Raffaele S."/>
            <person name="Hammond-Kosack K."/>
            <person name="Heard S."/>
            <person name="Oliver R."/>
        </authorList>
    </citation>
    <scope>NUCLEOTIDE SEQUENCE [LARGE SCALE GENOMIC DNA]</scope>
    <source>
        <strain evidence="3">ATCC 18683 / 1980 / Ss-1</strain>
    </source>
</reference>
<feature type="region of interest" description="Disordered" evidence="1">
    <location>
        <begin position="863"/>
        <end position="911"/>
    </location>
</feature>